<organism evidence="1 2">
    <name type="scientific">Xenorhabdus beddingii</name>
    <dbReference type="NCBI Taxonomy" id="40578"/>
    <lineage>
        <taxon>Bacteria</taxon>
        <taxon>Pseudomonadati</taxon>
        <taxon>Pseudomonadota</taxon>
        <taxon>Gammaproteobacteria</taxon>
        <taxon>Enterobacterales</taxon>
        <taxon>Morganellaceae</taxon>
        <taxon>Xenorhabdus</taxon>
    </lineage>
</organism>
<accession>A0A1Y2SLP8</accession>
<gene>
    <name evidence="1" type="ORF">Xbed_01950</name>
</gene>
<dbReference type="AlphaFoldDB" id="A0A1Y2SLP8"/>
<name>A0A1Y2SLP8_9GAMM</name>
<comment type="caution">
    <text evidence="1">The sequence shown here is derived from an EMBL/GenBank/DDBJ whole genome shotgun (WGS) entry which is preliminary data.</text>
</comment>
<proteinExistence type="predicted"/>
<keyword evidence="2" id="KW-1185">Reference proteome</keyword>
<reference evidence="1 2" key="1">
    <citation type="submission" date="2017-01" db="EMBL/GenBank/DDBJ databases">
        <title>Deconstructing symbiosis and pathogenesis requirements using a combined genomic-metabolomic approach.</title>
        <authorList>
            <person name="Tobias N.J."/>
            <person name="Wolff H."/>
            <person name="Djahanschiri B."/>
            <person name="Ebersberger I."/>
            <person name="Bode H.B."/>
        </authorList>
    </citation>
    <scope>NUCLEOTIDE SEQUENCE [LARGE SCALE GENOMIC DNA]</scope>
    <source>
        <strain evidence="1 2">DSM 4764</strain>
    </source>
</reference>
<dbReference type="Proteomes" id="UP000194204">
    <property type="component" value="Unassembled WGS sequence"/>
</dbReference>
<evidence type="ECO:0000313" key="1">
    <source>
        <dbReference type="EMBL" id="OTA19831.1"/>
    </source>
</evidence>
<dbReference type="EMBL" id="MUBK01000014">
    <property type="protein sequence ID" value="OTA19831.1"/>
    <property type="molecule type" value="Genomic_DNA"/>
</dbReference>
<sequence>MTVGQLPWLQGIRLGRNPHQKSAITRKFISQDIFRRQPLFCEIQNTTIGQIGSQTFGGYAVECTVTKICSQY</sequence>
<protein>
    <submittedName>
        <fullName evidence="1">Uncharacterized protein</fullName>
    </submittedName>
</protein>
<evidence type="ECO:0000313" key="2">
    <source>
        <dbReference type="Proteomes" id="UP000194204"/>
    </source>
</evidence>